<dbReference type="SUPFAM" id="SSF102198">
    <property type="entry name" value="Putative cyclase"/>
    <property type="match status" value="1"/>
</dbReference>
<dbReference type="InterPro" id="IPR037175">
    <property type="entry name" value="KFase_sf"/>
</dbReference>
<dbReference type="GO" id="GO:0019441">
    <property type="term" value="P:L-tryptophan catabolic process to kynurenine"/>
    <property type="evidence" value="ECO:0007669"/>
    <property type="project" value="InterPro"/>
</dbReference>
<dbReference type="eggNOG" id="COG1878">
    <property type="taxonomic scope" value="Bacteria"/>
</dbReference>
<accession>A1WRW8</accession>
<gene>
    <name evidence="1" type="ordered locus">Veis_4678</name>
</gene>
<dbReference type="InterPro" id="IPR007325">
    <property type="entry name" value="KFase/CYL"/>
</dbReference>
<sequence>MTGTGRTRRWVRRPAQSNWGDFGEDDQLGRLNLITPESVLRAIREVRTGQSFCLSLPLNLPGGNVLNPRRHPPRLSPTVRDGRPVFNLPIGDAALGQTDVLCDDAVLIHTQYSTQWDAFSHVGHLFDVDGTGHPQAVYYNGFRAGTDLIGPNDAGGRAAGAHRLGIETFAEKAIQSRGVLLDLQAMAGSQRVRIGYDAFMRALEACGTQLQSGDILCLYTGFADLVMDMGGTPDPALRDALCAVLDGRDERLRHWIADSGIAALCADNYGVEDIPVGGPHACGARLPLHELCLFKQGIPLGELWYFRDLQSALKEQGRSTFLLTAPALRLPGAVGSPVTPVATI</sequence>
<evidence type="ECO:0000313" key="2">
    <source>
        <dbReference type="Proteomes" id="UP000000374"/>
    </source>
</evidence>
<protein>
    <recommendedName>
        <fullName evidence="3">Cyclase family protein</fullName>
    </recommendedName>
</protein>
<dbReference type="GO" id="GO:0004061">
    <property type="term" value="F:arylformamidase activity"/>
    <property type="evidence" value="ECO:0007669"/>
    <property type="project" value="InterPro"/>
</dbReference>
<evidence type="ECO:0000313" key="1">
    <source>
        <dbReference type="EMBL" id="ABM60375.1"/>
    </source>
</evidence>
<reference evidence="2" key="1">
    <citation type="submission" date="2006-12" db="EMBL/GenBank/DDBJ databases">
        <title>Complete sequence of chromosome 1 of Verminephrobacter eiseniae EF01-2.</title>
        <authorList>
            <person name="Copeland A."/>
            <person name="Lucas S."/>
            <person name="Lapidus A."/>
            <person name="Barry K."/>
            <person name="Detter J.C."/>
            <person name="Glavina del Rio T."/>
            <person name="Dalin E."/>
            <person name="Tice H."/>
            <person name="Pitluck S."/>
            <person name="Chertkov O."/>
            <person name="Brettin T."/>
            <person name="Bruce D."/>
            <person name="Han C."/>
            <person name="Tapia R."/>
            <person name="Gilna P."/>
            <person name="Schmutz J."/>
            <person name="Larimer F."/>
            <person name="Land M."/>
            <person name="Hauser L."/>
            <person name="Kyrpides N."/>
            <person name="Kim E."/>
            <person name="Stahl D."/>
            <person name="Richardson P."/>
        </authorList>
    </citation>
    <scope>NUCLEOTIDE SEQUENCE [LARGE SCALE GENOMIC DNA]</scope>
    <source>
        <strain evidence="2">EF01-2</strain>
    </source>
</reference>
<dbReference type="EMBL" id="CP000542">
    <property type="protein sequence ID" value="ABM60375.1"/>
    <property type="molecule type" value="Genomic_DNA"/>
</dbReference>
<dbReference type="RefSeq" id="WP_011812357.1">
    <property type="nucleotide sequence ID" value="NC_008786.1"/>
</dbReference>
<dbReference type="AlphaFoldDB" id="A1WRW8"/>
<dbReference type="OrthoDB" id="7067800at2"/>
<dbReference type="STRING" id="391735.Veis_4678"/>
<dbReference type="Proteomes" id="UP000000374">
    <property type="component" value="Chromosome"/>
</dbReference>
<name>A1WRW8_VEREI</name>
<evidence type="ECO:0008006" key="3">
    <source>
        <dbReference type="Google" id="ProtNLM"/>
    </source>
</evidence>
<organism evidence="1 2">
    <name type="scientific">Verminephrobacter eiseniae (strain EF01-2)</name>
    <dbReference type="NCBI Taxonomy" id="391735"/>
    <lineage>
        <taxon>Bacteria</taxon>
        <taxon>Pseudomonadati</taxon>
        <taxon>Pseudomonadota</taxon>
        <taxon>Betaproteobacteria</taxon>
        <taxon>Burkholderiales</taxon>
        <taxon>Comamonadaceae</taxon>
        <taxon>Verminephrobacter</taxon>
    </lineage>
</organism>
<dbReference type="GeneID" id="76462958"/>
<proteinExistence type="predicted"/>
<dbReference type="Pfam" id="PF04199">
    <property type="entry name" value="Cyclase"/>
    <property type="match status" value="1"/>
</dbReference>
<keyword evidence="2" id="KW-1185">Reference proteome</keyword>
<dbReference type="KEGG" id="vei:Veis_4678"/>
<dbReference type="PANTHER" id="PTHR34861">
    <property type="match status" value="1"/>
</dbReference>
<dbReference type="Gene3D" id="3.50.30.50">
    <property type="entry name" value="Putative cyclase"/>
    <property type="match status" value="1"/>
</dbReference>
<dbReference type="PANTHER" id="PTHR34861:SF10">
    <property type="entry name" value="CYCLASE"/>
    <property type="match status" value="1"/>
</dbReference>
<dbReference type="HOGENOM" id="CLU_030671_0_1_4"/>